<evidence type="ECO:0000313" key="1">
    <source>
        <dbReference type="EMBL" id="KAL0935518.1"/>
    </source>
</evidence>
<dbReference type="Proteomes" id="UP000805649">
    <property type="component" value="Unassembled WGS sequence"/>
</dbReference>
<evidence type="ECO:0000313" key="2">
    <source>
        <dbReference type="Proteomes" id="UP000805649"/>
    </source>
</evidence>
<keyword evidence="2" id="KW-1185">Reference proteome</keyword>
<proteinExistence type="predicted"/>
<accession>A0ACC3YUB8</accession>
<name>A0ACC3YUB8_COLTU</name>
<comment type="caution">
    <text evidence="1">The sequence shown here is derived from an EMBL/GenBank/DDBJ whole genome shotgun (WGS) entry which is preliminary data.</text>
</comment>
<sequence>MPATFTNSYEPVASAAFGRWSCLLVLLLLPLLLMLSLLFWNSARPGAAPSPAPARNVKEFLPHVLRPTFHNHTHTYAHPTPTPPTALTSHHLPRPSRPSSFQSRPLLSPVTASFPPLHLFFCVCSFFSGFPGGVNCVLPALFGRTSRCHPSDPNSVPCVCRLRFSDYDPGSFRSTAFAILFPLFAANRNSQQRHCFLSGNETKHCDCISLSLSVPACCSCFRRRDIAAQIRASSDSGDRSRLLLCRCLQLCHCYQQYRIVFEPTSQSTFAE</sequence>
<protein>
    <submittedName>
        <fullName evidence="1">Uncharacterized protein</fullName>
    </submittedName>
</protein>
<reference evidence="1 2" key="1">
    <citation type="journal article" date="2020" name="Phytopathology">
        <title>Genome Sequence Resources of Colletotrichum truncatum, C. plurivorum, C. musicola, and C. sojae: Four Species Pathogenic to Soybean (Glycine max).</title>
        <authorList>
            <person name="Rogerio F."/>
            <person name="Boufleur T.R."/>
            <person name="Ciampi-Guillardi M."/>
            <person name="Sukno S.A."/>
            <person name="Thon M.R."/>
            <person name="Massola Junior N.S."/>
            <person name="Baroncelli R."/>
        </authorList>
    </citation>
    <scope>NUCLEOTIDE SEQUENCE [LARGE SCALE GENOMIC DNA]</scope>
    <source>
        <strain evidence="1 2">CMES1059</strain>
    </source>
</reference>
<organism evidence="1 2">
    <name type="scientific">Colletotrichum truncatum</name>
    <name type="common">Anthracnose fungus</name>
    <name type="synonym">Colletotrichum capsici</name>
    <dbReference type="NCBI Taxonomy" id="5467"/>
    <lineage>
        <taxon>Eukaryota</taxon>
        <taxon>Fungi</taxon>
        <taxon>Dikarya</taxon>
        <taxon>Ascomycota</taxon>
        <taxon>Pezizomycotina</taxon>
        <taxon>Sordariomycetes</taxon>
        <taxon>Hypocreomycetidae</taxon>
        <taxon>Glomerellales</taxon>
        <taxon>Glomerellaceae</taxon>
        <taxon>Colletotrichum</taxon>
        <taxon>Colletotrichum truncatum species complex</taxon>
    </lineage>
</organism>
<dbReference type="EMBL" id="VUJX02000006">
    <property type="protein sequence ID" value="KAL0935518.1"/>
    <property type="molecule type" value="Genomic_DNA"/>
</dbReference>
<gene>
    <name evidence="1" type="ORF">CTRU02_210109</name>
</gene>